<keyword evidence="7" id="KW-0238">DNA-binding</keyword>
<evidence type="ECO:0000256" key="1">
    <source>
        <dbReference type="ARBA" id="ARBA00004123"/>
    </source>
</evidence>
<dbReference type="SUPFAM" id="SSF57667">
    <property type="entry name" value="beta-beta-alpha zinc fingers"/>
    <property type="match status" value="1"/>
</dbReference>
<feature type="domain" description="C2H2-type" evidence="11">
    <location>
        <begin position="144"/>
        <end position="172"/>
    </location>
</feature>
<evidence type="ECO:0000256" key="3">
    <source>
        <dbReference type="ARBA" id="ARBA00022737"/>
    </source>
</evidence>
<dbReference type="PANTHER" id="PTHR47222:SF5">
    <property type="entry name" value="LOW QUALITY PROTEIN: ZINC FINGER PROTEIN 532-LIKE"/>
    <property type="match status" value="1"/>
</dbReference>
<dbReference type="STRING" id="225164.V4CF67"/>
<dbReference type="PROSITE" id="PS00028">
    <property type="entry name" value="ZINC_FINGER_C2H2_1"/>
    <property type="match status" value="4"/>
</dbReference>
<evidence type="ECO:0000256" key="2">
    <source>
        <dbReference type="ARBA" id="ARBA00022723"/>
    </source>
</evidence>
<dbReference type="Gene3D" id="3.30.160.60">
    <property type="entry name" value="Classic Zinc Finger"/>
    <property type="match status" value="3"/>
</dbReference>
<evidence type="ECO:0000256" key="10">
    <source>
        <dbReference type="PROSITE-ProRule" id="PRU00042"/>
    </source>
</evidence>
<dbReference type="InterPro" id="IPR045914">
    <property type="entry name" value="Zn532-like"/>
</dbReference>
<evidence type="ECO:0000256" key="6">
    <source>
        <dbReference type="ARBA" id="ARBA00023015"/>
    </source>
</evidence>
<comment type="subcellular location">
    <subcellularLocation>
        <location evidence="1">Nucleus</location>
    </subcellularLocation>
</comment>
<organism evidence="12 13">
    <name type="scientific">Lottia gigantea</name>
    <name type="common">Giant owl limpet</name>
    <dbReference type="NCBI Taxonomy" id="225164"/>
    <lineage>
        <taxon>Eukaryota</taxon>
        <taxon>Metazoa</taxon>
        <taxon>Spiralia</taxon>
        <taxon>Lophotrochozoa</taxon>
        <taxon>Mollusca</taxon>
        <taxon>Gastropoda</taxon>
        <taxon>Patellogastropoda</taxon>
        <taxon>Lottioidea</taxon>
        <taxon>Lottiidae</taxon>
        <taxon>Lottia</taxon>
    </lineage>
</organism>
<dbReference type="InterPro" id="IPR041697">
    <property type="entry name" value="Znf-C2H2_11"/>
</dbReference>
<reference evidence="12 13" key="1">
    <citation type="journal article" date="2013" name="Nature">
        <title>Insights into bilaterian evolution from three spiralian genomes.</title>
        <authorList>
            <person name="Simakov O."/>
            <person name="Marletaz F."/>
            <person name="Cho S.J."/>
            <person name="Edsinger-Gonzales E."/>
            <person name="Havlak P."/>
            <person name="Hellsten U."/>
            <person name="Kuo D.H."/>
            <person name="Larsson T."/>
            <person name="Lv J."/>
            <person name="Arendt D."/>
            <person name="Savage R."/>
            <person name="Osoegawa K."/>
            <person name="de Jong P."/>
            <person name="Grimwood J."/>
            <person name="Chapman J.A."/>
            <person name="Shapiro H."/>
            <person name="Aerts A."/>
            <person name="Otillar R.P."/>
            <person name="Terry A.Y."/>
            <person name="Boore J.L."/>
            <person name="Grigoriev I.V."/>
            <person name="Lindberg D.R."/>
            <person name="Seaver E.C."/>
            <person name="Weisblat D.A."/>
            <person name="Putnam N.H."/>
            <person name="Rokhsar D.S."/>
        </authorList>
    </citation>
    <scope>NUCLEOTIDE SEQUENCE [LARGE SCALE GENOMIC DNA]</scope>
</reference>
<keyword evidence="9" id="KW-0539">Nucleus</keyword>
<keyword evidence="2" id="KW-0479">Metal-binding</keyword>
<dbReference type="Pfam" id="PF16622">
    <property type="entry name" value="zf-C2H2_11"/>
    <property type="match status" value="1"/>
</dbReference>
<dbReference type="OrthoDB" id="7312725at2759"/>
<keyword evidence="3" id="KW-0677">Repeat</keyword>
<keyword evidence="13" id="KW-1185">Reference proteome</keyword>
<keyword evidence="8" id="KW-0804">Transcription</keyword>
<dbReference type="GO" id="GO:0008270">
    <property type="term" value="F:zinc ion binding"/>
    <property type="evidence" value="ECO:0007669"/>
    <property type="project" value="UniProtKB-KW"/>
</dbReference>
<accession>V4CF67</accession>
<dbReference type="Proteomes" id="UP000030746">
    <property type="component" value="Unassembled WGS sequence"/>
</dbReference>
<dbReference type="CTD" id="20244699"/>
<evidence type="ECO:0000256" key="8">
    <source>
        <dbReference type="ARBA" id="ARBA00023163"/>
    </source>
</evidence>
<dbReference type="GO" id="GO:0005634">
    <property type="term" value="C:nucleus"/>
    <property type="evidence" value="ECO:0007669"/>
    <property type="project" value="UniProtKB-SubCell"/>
</dbReference>
<evidence type="ECO:0000259" key="11">
    <source>
        <dbReference type="PROSITE" id="PS50157"/>
    </source>
</evidence>
<keyword evidence="6" id="KW-0805">Transcription regulation</keyword>
<keyword evidence="4 10" id="KW-0863">Zinc-finger</keyword>
<evidence type="ECO:0000256" key="9">
    <source>
        <dbReference type="ARBA" id="ARBA00023242"/>
    </source>
</evidence>
<dbReference type="PANTHER" id="PTHR47222">
    <property type="entry name" value="ZINC FINGER PROTEIN 532-RELATED"/>
    <property type="match status" value="1"/>
</dbReference>
<dbReference type="GeneID" id="20244699"/>
<dbReference type="HOGENOM" id="CLU_673171_0_0_1"/>
<protein>
    <recommendedName>
        <fullName evidence="11">C2H2-type domain-containing protein</fullName>
    </recommendedName>
</protein>
<dbReference type="GO" id="GO:0003677">
    <property type="term" value="F:DNA binding"/>
    <property type="evidence" value="ECO:0007669"/>
    <property type="project" value="UniProtKB-KW"/>
</dbReference>
<gene>
    <name evidence="12" type="ORF">LOTGIDRAFT_186390</name>
</gene>
<proteinExistence type="predicted"/>
<evidence type="ECO:0000256" key="7">
    <source>
        <dbReference type="ARBA" id="ARBA00023125"/>
    </source>
</evidence>
<name>V4CF67_LOTGI</name>
<keyword evidence="5" id="KW-0862">Zinc</keyword>
<dbReference type="OMA" id="RTHAGFK"/>
<dbReference type="PROSITE" id="PS50157">
    <property type="entry name" value="ZINC_FINGER_C2H2_2"/>
    <property type="match status" value="3"/>
</dbReference>
<feature type="domain" description="C2H2-type" evidence="11">
    <location>
        <begin position="283"/>
        <end position="311"/>
    </location>
</feature>
<feature type="domain" description="C2H2-type" evidence="11">
    <location>
        <begin position="365"/>
        <end position="387"/>
    </location>
</feature>
<evidence type="ECO:0000313" key="13">
    <source>
        <dbReference type="Proteomes" id="UP000030746"/>
    </source>
</evidence>
<dbReference type="EMBL" id="KB200701">
    <property type="protein sequence ID" value="ESP00650.1"/>
    <property type="molecule type" value="Genomic_DNA"/>
</dbReference>
<dbReference type="SMART" id="SM00355">
    <property type="entry name" value="ZnF_C2H2"/>
    <property type="match status" value="8"/>
</dbReference>
<sequence>MVLPKKCSLEAHKRYHSMKVPHTCPECGDSFSEFQEFLSEHMQTHITEIKRNATFCYKCTECSENNEAVFSSKDYLITHMRENHRTKTWPLRCSACNEKKATSTSVPVQKPTPPPENSTCEICRLEFDSESKLVEHNKTEHSSFPCHLCGLTYDSQQKLDRHCQATHVGDKPGYICYPCKQKGIKRHFNTAVFLEKHLIFKHRIAKQRVQRFVNIGRENRRKDATKRQLASDTEADAEQETLPVKRLRKEGSGLYACVKCSFSTEDSVEFCKHIESHKTVEANQCPECGLCFSVLPSLKKHLFMVHKIRNADEYIKEKGIKEPEELPPDSEDEELDVAVSPRKNIIKDIVPIETQRAKEGPVGELECRVCYKEFENLNLLKNHMRVHGMAFIRSRRAPVNEVKVENESP</sequence>
<dbReference type="KEGG" id="lgi:LOTGIDRAFT_186390"/>
<dbReference type="RefSeq" id="XP_009048769.1">
    <property type="nucleotide sequence ID" value="XM_009050521.1"/>
</dbReference>
<evidence type="ECO:0000256" key="5">
    <source>
        <dbReference type="ARBA" id="ARBA00022833"/>
    </source>
</evidence>
<dbReference type="InterPro" id="IPR013087">
    <property type="entry name" value="Znf_C2H2_type"/>
</dbReference>
<evidence type="ECO:0000256" key="4">
    <source>
        <dbReference type="ARBA" id="ARBA00022771"/>
    </source>
</evidence>
<dbReference type="Pfam" id="PF00096">
    <property type="entry name" value="zf-C2H2"/>
    <property type="match status" value="1"/>
</dbReference>
<evidence type="ECO:0000313" key="12">
    <source>
        <dbReference type="EMBL" id="ESP00650.1"/>
    </source>
</evidence>
<dbReference type="InterPro" id="IPR036236">
    <property type="entry name" value="Znf_C2H2_sf"/>
</dbReference>
<dbReference type="AlphaFoldDB" id="V4CF67"/>